<proteinExistence type="predicted"/>
<evidence type="ECO:0000313" key="2">
    <source>
        <dbReference type="Proteomes" id="UP000593576"/>
    </source>
</evidence>
<protein>
    <submittedName>
        <fullName evidence="1">Uncharacterized protein</fullName>
    </submittedName>
</protein>
<reference evidence="1 2" key="1">
    <citation type="journal article" date="2019" name="Genome Biol. Evol.">
        <title>Insights into the evolution of the New World diploid cottons (Gossypium, subgenus Houzingenia) based on genome sequencing.</title>
        <authorList>
            <person name="Grover C.E."/>
            <person name="Arick M.A. 2nd"/>
            <person name="Thrash A."/>
            <person name="Conover J.L."/>
            <person name="Sanders W.S."/>
            <person name="Peterson D.G."/>
            <person name="Frelichowski J.E."/>
            <person name="Scheffler J.A."/>
            <person name="Scheffler B.E."/>
            <person name="Wendel J.F."/>
        </authorList>
    </citation>
    <scope>NUCLEOTIDE SEQUENCE [LARGE SCALE GENOMIC DNA]</scope>
    <source>
        <strain evidence="1">1</strain>
        <tissue evidence="1">Leaf</tissue>
    </source>
</reference>
<organism evidence="1 2">
    <name type="scientific">Gossypium schwendimanii</name>
    <name type="common">Cotton</name>
    <dbReference type="NCBI Taxonomy" id="34291"/>
    <lineage>
        <taxon>Eukaryota</taxon>
        <taxon>Viridiplantae</taxon>
        <taxon>Streptophyta</taxon>
        <taxon>Embryophyta</taxon>
        <taxon>Tracheophyta</taxon>
        <taxon>Spermatophyta</taxon>
        <taxon>Magnoliopsida</taxon>
        <taxon>eudicotyledons</taxon>
        <taxon>Gunneridae</taxon>
        <taxon>Pentapetalae</taxon>
        <taxon>rosids</taxon>
        <taxon>malvids</taxon>
        <taxon>Malvales</taxon>
        <taxon>Malvaceae</taxon>
        <taxon>Malvoideae</taxon>
        <taxon>Gossypium</taxon>
    </lineage>
</organism>
<sequence length="20" mass="2330">MTSKELNEELYEVKISCTVL</sequence>
<dbReference type="AlphaFoldDB" id="A0A7J9NFA7"/>
<evidence type="ECO:0000313" key="1">
    <source>
        <dbReference type="EMBL" id="MBA0881992.1"/>
    </source>
</evidence>
<gene>
    <name evidence="1" type="ORF">Goshw_024465</name>
</gene>
<comment type="caution">
    <text evidence="1">The sequence shown here is derived from an EMBL/GenBank/DDBJ whole genome shotgun (WGS) entry which is preliminary data.</text>
</comment>
<accession>A0A7J9NFA7</accession>
<name>A0A7J9NFA7_GOSSC</name>
<dbReference type="EMBL" id="JABFAF010280187">
    <property type="protein sequence ID" value="MBA0881992.1"/>
    <property type="molecule type" value="Genomic_DNA"/>
</dbReference>
<dbReference type="Proteomes" id="UP000593576">
    <property type="component" value="Unassembled WGS sequence"/>
</dbReference>
<keyword evidence="2" id="KW-1185">Reference proteome</keyword>
<dbReference type="OrthoDB" id="414309at2759"/>